<evidence type="ECO:0000256" key="3">
    <source>
        <dbReference type="ARBA" id="ARBA00022691"/>
    </source>
</evidence>
<evidence type="ECO:0000256" key="2">
    <source>
        <dbReference type="ARBA" id="ARBA00022679"/>
    </source>
</evidence>
<protein>
    <submittedName>
        <fullName evidence="5">O-methyltransferase</fullName>
    </submittedName>
</protein>
<dbReference type="Gene3D" id="3.40.50.150">
    <property type="entry name" value="Vaccinia Virus protein VP39"/>
    <property type="match status" value="1"/>
</dbReference>
<dbReference type="GO" id="GO:0008171">
    <property type="term" value="F:O-methyltransferase activity"/>
    <property type="evidence" value="ECO:0007669"/>
    <property type="project" value="InterPro"/>
</dbReference>
<dbReference type="GO" id="GO:0032259">
    <property type="term" value="P:methylation"/>
    <property type="evidence" value="ECO:0007669"/>
    <property type="project" value="UniProtKB-KW"/>
</dbReference>
<reference evidence="5" key="1">
    <citation type="submission" date="2021-06" db="EMBL/GenBank/DDBJ databases">
        <title>Comparative genomics, transcriptomics and evolutionary studies reveal genomic signatures of adaptation to plant cell wall in hemibiotrophic fungi.</title>
        <authorList>
            <consortium name="DOE Joint Genome Institute"/>
            <person name="Baroncelli R."/>
            <person name="Diaz J.F."/>
            <person name="Benocci T."/>
            <person name="Peng M."/>
            <person name="Battaglia E."/>
            <person name="Haridas S."/>
            <person name="Andreopoulos W."/>
            <person name="Labutti K."/>
            <person name="Pangilinan J."/>
            <person name="Floch G.L."/>
            <person name="Makela M.R."/>
            <person name="Henrissat B."/>
            <person name="Grigoriev I.V."/>
            <person name="Crouch J.A."/>
            <person name="De Vries R.P."/>
            <person name="Sukno S.A."/>
            <person name="Thon M.R."/>
        </authorList>
    </citation>
    <scope>NUCLEOTIDE SEQUENCE</scope>
    <source>
        <strain evidence="5">MAFF235873</strain>
    </source>
</reference>
<feature type="domain" description="O-methyltransferase C-terminal" evidence="4">
    <location>
        <begin position="240"/>
        <end position="433"/>
    </location>
</feature>
<dbReference type="InterPro" id="IPR029063">
    <property type="entry name" value="SAM-dependent_MTases_sf"/>
</dbReference>
<dbReference type="AlphaFoldDB" id="A0AAD9LTN0"/>
<sequence length="460" mass="51602">MVDTQPTLNELAAKITELAAAFTNQLQEKNIPQATFAADSVSSYEGITGEMFITRQTLNDALNDMYILSQGPTESVYNYVHNAMPDASCLNVLNHFDFWGAVPLDGSASYAEIAERTNLPLDVAYRVLQHAFTLRFFAETEPGRATSRVRHTSRSAALVRKPGLKALVHSVLDTSSAPLLLLNEALERYSAGKPDLTDKMEETAFALLHQGGQFGGRHVNSWDFLENHGEGERRGWRQKYFVEFMTFIKDIFRLEGIVLKATDWKAAGKAKVVDVGGSAGNDAFNLARNFPDLRFVVEDMPKVKPIFEANLPAELADRVSYVEHDLLQPQPVEADIYIVKLIMHDYPEAVASQILRNLVPKLRPGNRVLVIEYIGKFDECATDEKIKEEEEKMASPPLPRSVQQMGTATDLRMMALFNAKERPVEAYRSIIKNADERFEVIKVDADPLTFFATIEIVWRG</sequence>
<keyword evidence="2" id="KW-0808">Transferase</keyword>
<proteinExistence type="predicted"/>
<dbReference type="EMBL" id="MU843173">
    <property type="protein sequence ID" value="KAK2020774.1"/>
    <property type="molecule type" value="Genomic_DNA"/>
</dbReference>
<dbReference type="SUPFAM" id="SSF46785">
    <property type="entry name" value="Winged helix' DNA-binding domain"/>
    <property type="match status" value="1"/>
</dbReference>
<keyword evidence="6" id="KW-1185">Reference proteome</keyword>
<accession>A0AAD9LTN0</accession>
<dbReference type="PANTHER" id="PTHR43712">
    <property type="entry name" value="PUTATIVE (AFU_ORTHOLOGUE AFUA_4G14580)-RELATED"/>
    <property type="match status" value="1"/>
</dbReference>
<dbReference type="Proteomes" id="UP001232148">
    <property type="component" value="Unassembled WGS sequence"/>
</dbReference>
<keyword evidence="3" id="KW-0949">S-adenosyl-L-methionine</keyword>
<gene>
    <name evidence="5" type="ORF">LX32DRAFT_733841</name>
</gene>
<evidence type="ECO:0000313" key="5">
    <source>
        <dbReference type="EMBL" id="KAK2020774.1"/>
    </source>
</evidence>
<dbReference type="InterPro" id="IPR001077">
    <property type="entry name" value="COMT_C"/>
</dbReference>
<dbReference type="PANTHER" id="PTHR43712:SF12">
    <property type="entry name" value="STERIGMATOCYSTIN 8-O-METHYLTRANSFERASE"/>
    <property type="match status" value="1"/>
</dbReference>
<dbReference type="InterPro" id="IPR016461">
    <property type="entry name" value="COMT-like"/>
</dbReference>
<dbReference type="Pfam" id="PF00891">
    <property type="entry name" value="Methyltransf_2"/>
    <property type="match status" value="1"/>
</dbReference>
<evidence type="ECO:0000313" key="6">
    <source>
        <dbReference type="Proteomes" id="UP001232148"/>
    </source>
</evidence>
<evidence type="ECO:0000259" key="4">
    <source>
        <dbReference type="Pfam" id="PF00891"/>
    </source>
</evidence>
<keyword evidence="1" id="KW-0489">Methyltransferase</keyword>
<name>A0AAD9LTN0_9PEZI</name>
<dbReference type="Gene3D" id="1.10.10.10">
    <property type="entry name" value="Winged helix-like DNA-binding domain superfamily/Winged helix DNA-binding domain"/>
    <property type="match status" value="1"/>
</dbReference>
<dbReference type="SUPFAM" id="SSF53335">
    <property type="entry name" value="S-adenosyl-L-methionine-dependent methyltransferases"/>
    <property type="match status" value="1"/>
</dbReference>
<dbReference type="InterPro" id="IPR036390">
    <property type="entry name" value="WH_DNA-bd_sf"/>
</dbReference>
<dbReference type="InterPro" id="IPR036388">
    <property type="entry name" value="WH-like_DNA-bd_sf"/>
</dbReference>
<organism evidence="5 6">
    <name type="scientific">Colletotrichum zoysiae</name>
    <dbReference type="NCBI Taxonomy" id="1216348"/>
    <lineage>
        <taxon>Eukaryota</taxon>
        <taxon>Fungi</taxon>
        <taxon>Dikarya</taxon>
        <taxon>Ascomycota</taxon>
        <taxon>Pezizomycotina</taxon>
        <taxon>Sordariomycetes</taxon>
        <taxon>Hypocreomycetidae</taxon>
        <taxon>Glomerellales</taxon>
        <taxon>Glomerellaceae</taxon>
        <taxon>Colletotrichum</taxon>
        <taxon>Colletotrichum graminicola species complex</taxon>
    </lineage>
</organism>
<comment type="caution">
    <text evidence="5">The sequence shown here is derived from an EMBL/GenBank/DDBJ whole genome shotgun (WGS) entry which is preliminary data.</text>
</comment>
<evidence type="ECO:0000256" key="1">
    <source>
        <dbReference type="ARBA" id="ARBA00022603"/>
    </source>
</evidence>
<dbReference type="PROSITE" id="PS51683">
    <property type="entry name" value="SAM_OMT_II"/>
    <property type="match status" value="1"/>
</dbReference>